<dbReference type="AlphaFoldDB" id="A0A9Q6LS34"/>
<dbReference type="Proteomes" id="UP000422232">
    <property type="component" value="Chromosome"/>
</dbReference>
<accession>A0A9Q6LS34</accession>
<proteinExistence type="predicted"/>
<reference evidence="1 2" key="1">
    <citation type="submission" date="2019-04" db="EMBL/GenBank/DDBJ databases">
        <title>Complete genome sequencing of Piscirickettsia salmonis strain Psal-009.</title>
        <authorList>
            <person name="Schober I."/>
            <person name="Bunk B."/>
            <person name="Sproer C."/>
            <person name="Carril G.P."/>
            <person name="Riedel T."/>
            <person name="Flores-Herrera P.A."/>
            <person name="Nourdin-Galindo G."/>
            <person name="Marshall S.H."/>
            <person name="Overmann J."/>
        </authorList>
    </citation>
    <scope>NUCLEOTIDE SEQUENCE [LARGE SCALE GENOMIC DNA]</scope>
    <source>
        <strain evidence="1 2">Psal-009</strain>
    </source>
</reference>
<name>A0A9Q6LS34_PISSA</name>
<gene>
    <name evidence="1" type="ORF">Psal009_02045</name>
</gene>
<evidence type="ECO:0000313" key="2">
    <source>
        <dbReference type="Proteomes" id="UP000422232"/>
    </source>
</evidence>
<protein>
    <submittedName>
        <fullName evidence="1">Uncharacterized protein</fullName>
    </submittedName>
</protein>
<sequence length="64" mass="7542">MEETQLFLAPPILFLVVTQKHNWLNFNQFLQDHIITLFAKLIHTLINKSCGHSLIHKVIFTTFH</sequence>
<keyword evidence="2" id="KW-1185">Reference proteome</keyword>
<evidence type="ECO:0000313" key="1">
    <source>
        <dbReference type="EMBL" id="QGO06141.1"/>
    </source>
</evidence>
<dbReference type="EMBL" id="CP038908">
    <property type="protein sequence ID" value="QGO06141.1"/>
    <property type="molecule type" value="Genomic_DNA"/>
</dbReference>
<organism evidence="1 2">
    <name type="scientific">Piscirickettsia salmonis</name>
    <dbReference type="NCBI Taxonomy" id="1238"/>
    <lineage>
        <taxon>Bacteria</taxon>
        <taxon>Pseudomonadati</taxon>
        <taxon>Pseudomonadota</taxon>
        <taxon>Gammaproteobacteria</taxon>
        <taxon>Thiotrichales</taxon>
        <taxon>Piscirickettsiaceae</taxon>
        <taxon>Piscirickettsia</taxon>
    </lineage>
</organism>